<dbReference type="Gene3D" id="1.25.40.10">
    <property type="entry name" value="Tetratricopeptide repeat domain"/>
    <property type="match status" value="1"/>
</dbReference>
<protein>
    <submittedName>
        <fullName evidence="1">Uncharacterized protein</fullName>
    </submittedName>
</protein>
<dbReference type="SUPFAM" id="SSF48452">
    <property type="entry name" value="TPR-like"/>
    <property type="match status" value="1"/>
</dbReference>
<name>A0A3B0Y3G0_9ZZZZ</name>
<dbReference type="InterPro" id="IPR019734">
    <property type="entry name" value="TPR_rpt"/>
</dbReference>
<accession>A0A3B0Y3G0</accession>
<sequence>MGIFHFLLGTRSNREDSASIVLADKLNLRSRRMDRAKSASNKVGPLAGSSQNFKDTIKQLDVAAKLMQSGKFELCIEAYKNIAKLNPNNKAKCDSQIGAALYYLGRYEEALSYYNKSPQKIENV</sequence>
<organism evidence="1">
    <name type="scientific">hydrothermal vent metagenome</name>
    <dbReference type="NCBI Taxonomy" id="652676"/>
    <lineage>
        <taxon>unclassified sequences</taxon>
        <taxon>metagenomes</taxon>
        <taxon>ecological metagenomes</taxon>
    </lineage>
</organism>
<dbReference type="InterPro" id="IPR011990">
    <property type="entry name" value="TPR-like_helical_dom_sf"/>
</dbReference>
<gene>
    <name evidence="1" type="ORF">MNBD_GAMMA12-3497</name>
</gene>
<reference evidence="1" key="1">
    <citation type="submission" date="2018-06" db="EMBL/GenBank/DDBJ databases">
        <authorList>
            <person name="Zhirakovskaya E."/>
        </authorList>
    </citation>
    <scope>NUCLEOTIDE SEQUENCE</scope>
</reference>
<evidence type="ECO:0000313" key="1">
    <source>
        <dbReference type="EMBL" id="VAW74241.1"/>
    </source>
</evidence>
<dbReference type="EMBL" id="UOFL01000056">
    <property type="protein sequence ID" value="VAW74241.1"/>
    <property type="molecule type" value="Genomic_DNA"/>
</dbReference>
<dbReference type="AlphaFoldDB" id="A0A3B0Y3G0"/>
<dbReference type="SMART" id="SM00028">
    <property type="entry name" value="TPR"/>
    <property type="match status" value="2"/>
</dbReference>
<proteinExistence type="predicted"/>